<proteinExistence type="predicted"/>
<reference evidence="2 3" key="1">
    <citation type="journal article" date="2022" name="Nat. Ecol. Evol.">
        <title>A masculinizing supergene underlies an exaggerated male reproductive morph in a spider.</title>
        <authorList>
            <person name="Hendrickx F."/>
            <person name="De Corte Z."/>
            <person name="Sonet G."/>
            <person name="Van Belleghem S.M."/>
            <person name="Kostlbacher S."/>
            <person name="Vangestel C."/>
        </authorList>
    </citation>
    <scope>NUCLEOTIDE SEQUENCE [LARGE SCALE GENOMIC DNA]</scope>
    <source>
        <strain evidence="2">W744_W776</strain>
    </source>
</reference>
<gene>
    <name evidence="2" type="ORF">JTE90_011573</name>
</gene>
<dbReference type="Proteomes" id="UP000827092">
    <property type="component" value="Unassembled WGS sequence"/>
</dbReference>
<evidence type="ECO:0000313" key="2">
    <source>
        <dbReference type="EMBL" id="KAG8175686.1"/>
    </source>
</evidence>
<dbReference type="EMBL" id="JAFNEN010000963">
    <property type="protein sequence ID" value="KAG8175686.1"/>
    <property type="molecule type" value="Genomic_DNA"/>
</dbReference>
<dbReference type="AlphaFoldDB" id="A0AAV6TVK2"/>
<dbReference type="SUPFAM" id="SSF82153">
    <property type="entry name" value="FAS1 domain"/>
    <property type="match status" value="1"/>
</dbReference>
<dbReference type="InterPro" id="IPR000782">
    <property type="entry name" value="FAS1_domain"/>
</dbReference>
<keyword evidence="3" id="KW-1185">Reference proteome</keyword>
<comment type="caution">
    <text evidence="2">The sequence shown here is derived from an EMBL/GenBank/DDBJ whole genome shotgun (WGS) entry which is preliminary data.</text>
</comment>
<evidence type="ECO:0000313" key="3">
    <source>
        <dbReference type="Proteomes" id="UP000827092"/>
    </source>
</evidence>
<dbReference type="PROSITE" id="PS50213">
    <property type="entry name" value="FAS1"/>
    <property type="match status" value="1"/>
</dbReference>
<dbReference type="Pfam" id="PF02469">
    <property type="entry name" value="Fasciclin"/>
    <property type="match status" value="1"/>
</dbReference>
<name>A0AAV6TVK2_9ARAC</name>
<organism evidence="2 3">
    <name type="scientific">Oedothorax gibbosus</name>
    <dbReference type="NCBI Taxonomy" id="931172"/>
    <lineage>
        <taxon>Eukaryota</taxon>
        <taxon>Metazoa</taxon>
        <taxon>Ecdysozoa</taxon>
        <taxon>Arthropoda</taxon>
        <taxon>Chelicerata</taxon>
        <taxon>Arachnida</taxon>
        <taxon>Araneae</taxon>
        <taxon>Araneomorphae</taxon>
        <taxon>Entelegynae</taxon>
        <taxon>Araneoidea</taxon>
        <taxon>Linyphiidae</taxon>
        <taxon>Erigoninae</taxon>
        <taxon>Oedothorax</taxon>
    </lineage>
</organism>
<dbReference type="Gene3D" id="2.30.180.10">
    <property type="entry name" value="FAS1 domain"/>
    <property type="match status" value="1"/>
</dbReference>
<accession>A0AAV6TVK2</accession>
<sequence>MRLPLFMKLASAYTLFLPSNEAVSRLPSNLIDHWRGSSSDLSTALLNHGVQDTVTLNQLKQGGRLMSRANEATIFVNNYNSEVRSTLIF</sequence>
<dbReference type="InterPro" id="IPR036378">
    <property type="entry name" value="FAS1_dom_sf"/>
</dbReference>
<protein>
    <recommendedName>
        <fullName evidence="1">FAS1 domain-containing protein</fullName>
    </recommendedName>
</protein>
<evidence type="ECO:0000259" key="1">
    <source>
        <dbReference type="PROSITE" id="PS50213"/>
    </source>
</evidence>
<feature type="domain" description="FAS1" evidence="1">
    <location>
        <begin position="1"/>
        <end position="89"/>
    </location>
</feature>